<keyword evidence="3" id="KW-0460">Magnesium</keyword>
<dbReference type="SUPFAM" id="SSF81653">
    <property type="entry name" value="Calcium ATPase, transduction domain A"/>
    <property type="match status" value="1"/>
</dbReference>
<evidence type="ECO:0000259" key="7">
    <source>
        <dbReference type="Pfam" id="PF00690"/>
    </source>
</evidence>
<reference evidence="8 9" key="1">
    <citation type="journal article" date="2021" name="Commun. Biol.">
        <title>The genome of Shorea leprosula (Dipterocarpaceae) highlights the ecological relevance of drought in aseasonal tropical rainforests.</title>
        <authorList>
            <person name="Ng K.K.S."/>
            <person name="Kobayashi M.J."/>
            <person name="Fawcett J.A."/>
            <person name="Hatakeyama M."/>
            <person name="Paape T."/>
            <person name="Ng C.H."/>
            <person name="Ang C.C."/>
            <person name="Tnah L.H."/>
            <person name="Lee C.T."/>
            <person name="Nishiyama T."/>
            <person name="Sese J."/>
            <person name="O'Brien M.J."/>
            <person name="Copetti D."/>
            <person name="Mohd Noor M.I."/>
            <person name="Ong R.C."/>
            <person name="Putra M."/>
            <person name="Sireger I.Z."/>
            <person name="Indrioko S."/>
            <person name="Kosugi Y."/>
            <person name="Izuno A."/>
            <person name="Isagi Y."/>
            <person name="Lee S.L."/>
            <person name="Shimizu K.K."/>
        </authorList>
    </citation>
    <scope>NUCLEOTIDE SEQUENCE [LARGE SCALE GENOMIC DNA]</scope>
    <source>
        <strain evidence="8">214</strain>
    </source>
</reference>
<evidence type="ECO:0000256" key="5">
    <source>
        <dbReference type="ARBA" id="ARBA00023136"/>
    </source>
</evidence>
<dbReference type="Pfam" id="PF00122">
    <property type="entry name" value="E1-E2_ATPase"/>
    <property type="match status" value="1"/>
</dbReference>
<dbReference type="InterPro" id="IPR023214">
    <property type="entry name" value="HAD_sf"/>
</dbReference>
<sequence length="754" mass="83090">MSSTHNKAPKICTEPLLDAPVSLKTRKKTWHVALSTLYCTRTLLSIARNKVPPIPSHVTLTIPSENNRLRIVETTLTDPLREKNLIELQKVPSQVAITIPAEESAFFKIDKTTLSGLVKEKNLGELQKHGGINGVASSLETSPDDGINGNDDDLTRRQIAFGFNTYNKLSFYPFVVEAFKDPTVLILLACAALSLGFGIKGHGLREGWIEGGSIFVAAFLVSAISAISNYRETRQFEEMSPISNNIEIDVIRGGQRKKVQIFYLVVGDIVCLKIGDKVPADGLFVPGNSLQVVESSMTGKDDHDEENLRQNPFMLSGTKVANADARMLVTSVGMNTTWKQMMSKKSVENDHTPLQIKVKKLARSVRKISDIILILLVVVNNFTNNAIDENKNTEDSNKTKAQNVVNAVKGIVAAAAIIVSVVVPESLPLIVKLTLAKAMEKMKVVASAFDTAGSVSVIVTNKTATLTLNQMKVEESWIGHESIHKVDTSTSSLISGLIHQGVALNTTGGVYRSSLGAEFEFSGSPTEKAILSWASPVMEMKLLKQNFTILFTEAFNSKKKRSGVLVKKKKDNTIHVHWKGEADTILAMCSRYYDVSGNEKYLNREERMKFKKIIQGMAKGGLRCIALAHKQVIEEAAEEDFKERKRLEKENLILLALLGIEDRCQDWVRRAVEDCKQKTGVNIKLITGDNVFTAKAIASKCGILQPAEEKESSSVMETGEFIRKYTPEQRKQIIDKICVVAGASQVRNVLCCNA</sequence>
<dbReference type="InterPro" id="IPR059000">
    <property type="entry name" value="ATPase_P-type_domA"/>
</dbReference>
<evidence type="ECO:0000313" key="9">
    <source>
        <dbReference type="Proteomes" id="UP001054252"/>
    </source>
</evidence>
<dbReference type="Gene3D" id="3.40.50.1000">
    <property type="entry name" value="HAD superfamily/HAD-like"/>
    <property type="match status" value="1"/>
</dbReference>
<feature type="domain" description="Cation-transporting P-type ATPase N-terminal" evidence="7">
    <location>
        <begin position="128"/>
        <end position="194"/>
    </location>
</feature>
<evidence type="ECO:0000256" key="3">
    <source>
        <dbReference type="ARBA" id="ARBA00022842"/>
    </source>
</evidence>
<keyword evidence="4" id="KW-1133">Transmembrane helix</keyword>
<dbReference type="Gene3D" id="3.40.1110.10">
    <property type="entry name" value="Calcium-transporting ATPase, cytoplasmic domain N"/>
    <property type="match status" value="1"/>
</dbReference>
<keyword evidence="9" id="KW-1185">Reference proteome</keyword>
<protein>
    <submittedName>
        <fullName evidence="8">Uncharacterized protein</fullName>
    </submittedName>
</protein>
<dbReference type="InterPro" id="IPR008250">
    <property type="entry name" value="ATPase_P-typ_transduc_dom_A_sf"/>
</dbReference>
<dbReference type="Gene3D" id="2.70.150.10">
    <property type="entry name" value="Calcium-transporting ATPase, cytoplasmic transduction domain A"/>
    <property type="match status" value="1"/>
</dbReference>
<dbReference type="GO" id="GO:0005388">
    <property type="term" value="F:P-type calcium transporter activity"/>
    <property type="evidence" value="ECO:0007669"/>
    <property type="project" value="TreeGrafter"/>
</dbReference>
<evidence type="ECO:0000259" key="6">
    <source>
        <dbReference type="Pfam" id="PF00122"/>
    </source>
</evidence>
<name>A0AAV5M4A4_9ROSI</name>
<feature type="domain" description="P-type ATPase A" evidence="6">
    <location>
        <begin position="249"/>
        <end position="343"/>
    </location>
</feature>
<dbReference type="SUPFAM" id="SSF81665">
    <property type="entry name" value="Calcium ATPase, transmembrane domain M"/>
    <property type="match status" value="1"/>
</dbReference>
<dbReference type="InterPro" id="IPR004014">
    <property type="entry name" value="ATPase_P-typ_cation-transptr_N"/>
</dbReference>
<dbReference type="InterPro" id="IPR036412">
    <property type="entry name" value="HAD-like_sf"/>
</dbReference>
<dbReference type="Gene3D" id="1.20.1110.10">
    <property type="entry name" value="Calcium-transporting ATPase, transmembrane domain"/>
    <property type="match status" value="1"/>
</dbReference>
<dbReference type="PRINTS" id="PR00119">
    <property type="entry name" value="CATATPASE"/>
</dbReference>
<evidence type="ECO:0000256" key="4">
    <source>
        <dbReference type="ARBA" id="ARBA00022989"/>
    </source>
</evidence>
<dbReference type="GO" id="GO:0005886">
    <property type="term" value="C:plasma membrane"/>
    <property type="evidence" value="ECO:0007669"/>
    <property type="project" value="TreeGrafter"/>
</dbReference>
<dbReference type="PANTHER" id="PTHR24093">
    <property type="entry name" value="CATION TRANSPORTING ATPASE"/>
    <property type="match status" value="1"/>
</dbReference>
<dbReference type="Proteomes" id="UP001054252">
    <property type="component" value="Unassembled WGS sequence"/>
</dbReference>
<evidence type="ECO:0000256" key="2">
    <source>
        <dbReference type="ARBA" id="ARBA00022692"/>
    </source>
</evidence>
<comment type="subcellular location">
    <subcellularLocation>
        <location evidence="1">Membrane</location>
    </subcellularLocation>
</comment>
<evidence type="ECO:0000256" key="1">
    <source>
        <dbReference type="ARBA" id="ARBA00004370"/>
    </source>
</evidence>
<accession>A0AAV5M4A4</accession>
<evidence type="ECO:0000313" key="8">
    <source>
        <dbReference type="EMBL" id="GKV43758.1"/>
    </source>
</evidence>
<dbReference type="AlphaFoldDB" id="A0AAV5M4A4"/>
<dbReference type="Pfam" id="PF13246">
    <property type="entry name" value="Cation_ATPase"/>
    <property type="match status" value="1"/>
</dbReference>
<keyword evidence="2" id="KW-0812">Transmembrane</keyword>
<dbReference type="PANTHER" id="PTHR24093:SF434">
    <property type="entry name" value="CALCIUM-TRANSPORTING ATPASE 13, PLASMA MEMBRANE-TYPE-RELATED"/>
    <property type="match status" value="1"/>
</dbReference>
<keyword evidence="5" id="KW-0472">Membrane</keyword>
<dbReference type="InterPro" id="IPR023298">
    <property type="entry name" value="ATPase_P-typ_TM_dom_sf"/>
</dbReference>
<proteinExistence type="predicted"/>
<organism evidence="8 9">
    <name type="scientific">Rubroshorea leprosula</name>
    <dbReference type="NCBI Taxonomy" id="152421"/>
    <lineage>
        <taxon>Eukaryota</taxon>
        <taxon>Viridiplantae</taxon>
        <taxon>Streptophyta</taxon>
        <taxon>Embryophyta</taxon>
        <taxon>Tracheophyta</taxon>
        <taxon>Spermatophyta</taxon>
        <taxon>Magnoliopsida</taxon>
        <taxon>eudicotyledons</taxon>
        <taxon>Gunneridae</taxon>
        <taxon>Pentapetalae</taxon>
        <taxon>rosids</taxon>
        <taxon>malvids</taxon>
        <taxon>Malvales</taxon>
        <taxon>Dipterocarpaceae</taxon>
        <taxon>Rubroshorea</taxon>
    </lineage>
</organism>
<dbReference type="EMBL" id="BPVZ01000172">
    <property type="protein sequence ID" value="GKV43758.1"/>
    <property type="molecule type" value="Genomic_DNA"/>
</dbReference>
<comment type="caution">
    <text evidence="8">The sequence shown here is derived from an EMBL/GenBank/DDBJ whole genome shotgun (WGS) entry which is preliminary data.</text>
</comment>
<gene>
    <name evidence="8" type="ORF">SLEP1_g51010</name>
</gene>
<dbReference type="SUPFAM" id="SSF81660">
    <property type="entry name" value="Metal cation-transporting ATPase, ATP-binding domain N"/>
    <property type="match status" value="1"/>
</dbReference>
<dbReference type="GO" id="GO:0000166">
    <property type="term" value="F:nucleotide binding"/>
    <property type="evidence" value="ECO:0007669"/>
    <property type="project" value="InterPro"/>
</dbReference>
<dbReference type="Pfam" id="PF00690">
    <property type="entry name" value="Cation_ATPase_N"/>
    <property type="match status" value="1"/>
</dbReference>
<dbReference type="InterPro" id="IPR023299">
    <property type="entry name" value="ATPase_P-typ_cyto_dom_N"/>
</dbReference>
<dbReference type="SUPFAM" id="SSF56784">
    <property type="entry name" value="HAD-like"/>
    <property type="match status" value="1"/>
</dbReference>